<dbReference type="PANTHER" id="PTHR43355">
    <property type="entry name" value="FLAVIN REDUCTASE (NADPH)"/>
    <property type="match status" value="1"/>
</dbReference>
<evidence type="ECO:0000313" key="3">
    <source>
        <dbReference type="Proteomes" id="UP000051999"/>
    </source>
</evidence>
<dbReference type="Proteomes" id="UP000051999">
    <property type="component" value="Unassembled WGS sequence"/>
</dbReference>
<dbReference type="RefSeq" id="WP_017262983.1">
    <property type="nucleotide sequence ID" value="NZ_AUAW01000010.1"/>
</dbReference>
<dbReference type="InterPro" id="IPR016040">
    <property type="entry name" value="NAD(P)-bd_dom"/>
</dbReference>
<dbReference type="CDD" id="cd05267">
    <property type="entry name" value="SDR_a6"/>
    <property type="match status" value="1"/>
</dbReference>
<dbReference type="PATRIC" id="fig|1114972.6.peg.1336"/>
<feature type="domain" description="NAD(P)-binding" evidence="1">
    <location>
        <begin position="8"/>
        <end position="190"/>
    </location>
</feature>
<name>A0A0R1R9C9_9LACO</name>
<organism evidence="2 3">
    <name type="scientific">Furfurilactobacillus rossiae DSM 15814</name>
    <dbReference type="NCBI Taxonomy" id="1114972"/>
    <lineage>
        <taxon>Bacteria</taxon>
        <taxon>Bacillati</taxon>
        <taxon>Bacillota</taxon>
        <taxon>Bacilli</taxon>
        <taxon>Lactobacillales</taxon>
        <taxon>Lactobacillaceae</taxon>
        <taxon>Furfurilactobacillus</taxon>
    </lineage>
</organism>
<dbReference type="GO" id="GO:0004074">
    <property type="term" value="F:biliverdin reductase [NAD(P)H] activity"/>
    <property type="evidence" value="ECO:0007669"/>
    <property type="project" value="TreeGrafter"/>
</dbReference>
<dbReference type="STRING" id="1114972.FD35_GL001318"/>
<dbReference type="PANTHER" id="PTHR43355:SF2">
    <property type="entry name" value="FLAVIN REDUCTASE (NADPH)"/>
    <property type="match status" value="1"/>
</dbReference>
<comment type="caution">
    <text evidence="2">The sequence shown here is derived from an EMBL/GenBank/DDBJ whole genome shotgun (WGS) entry which is preliminary data.</text>
</comment>
<proteinExistence type="predicted"/>
<dbReference type="SUPFAM" id="SSF51735">
    <property type="entry name" value="NAD(P)-binding Rossmann-fold domains"/>
    <property type="match status" value="1"/>
</dbReference>
<protein>
    <submittedName>
        <fullName evidence="2">Saccharopine dehydrogenase related protein</fullName>
    </submittedName>
</protein>
<dbReference type="Gene3D" id="3.40.50.720">
    <property type="entry name" value="NAD(P)-binding Rossmann-like Domain"/>
    <property type="match status" value="1"/>
</dbReference>
<reference evidence="2 3" key="1">
    <citation type="journal article" date="2015" name="Genome Announc.">
        <title>Expanding the biotechnology potential of lactobacilli through comparative genomics of 213 strains and associated genera.</title>
        <authorList>
            <person name="Sun Z."/>
            <person name="Harris H.M."/>
            <person name="McCann A."/>
            <person name="Guo C."/>
            <person name="Argimon S."/>
            <person name="Zhang W."/>
            <person name="Yang X."/>
            <person name="Jeffery I.B."/>
            <person name="Cooney J.C."/>
            <person name="Kagawa T.F."/>
            <person name="Liu W."/>
            <person name="Song Y."/>
            <person name="Salvetti E."/>
            <person name="Wrobel A."/>
            <person name="Rasinkangas P."/>
            <person name="Parkhill J."/>
            <person name="Rea M.C."/>
            <person name="O'Sullivan O."/>
            <person name="Ritari J."/>
            <person name="Douillard F.P."/>
            <person name="Paul Ross R."/>
            <person name="Yang R."/>
            <person name="Briner A.E."/>
            <person name="Felis G.E."/>
            <person name="de Vos W.M."/>
            <person name="Barrangou R."/>
            <person name="Klaenhammer T.R."/>
            <person name="Caufield P.W."/>
            <person name="Cui Y."/>
            <person name="Zhang H."/>
            <person name="O'Toole P.W."/>
        </authorList>
    </citation>
    <scope>NUCLEOTIDE SEQUENCE [LARGE SCALE GENOMIC DNA]</scope>
    <source>
        <strain evidence="2 3">DSM 15814</strain>
    </source>
</reference>
<dbReference type="InterPro" id="IPR051606">
    <property type="entry name" value="Polyketide_Oxido-like"/>
</dbReference>
<gene>
    <name evidence="2" type="ORF">FD35_GL001318</name>
</gene>
<evidence type="ECO:0000313" key="2">
    <source>
        <dbReference type="EMBL" id="KRL53324.1"/>
    </source>
</evidence>
<accession>A0A0R1R9C9</accession>
<dbReference type="InterPro" id="IPR036291">
    <property type="entry name" value="NAD(P)-bd_dom_sf"/>
</dbReference>
<evidence type="ECO:0000259" key="1">
    <source>
        <dbReference type="Pfam" id="PF13460"/>
    </source>
</evidence>
<dbReference type="EMBL" id="AZFF01000021">
    <property type="protein sequence ID" value="KRL53324.1"/>
    <property type="molecule type" value="Genomic_DNA"/>
</dbReference>
<dbReference type="Pfam" id="PF13460">
    <property type="entry name" value="NAD_binding_10"/>
    <property type="match status" value="1"/>
</dbReference>
<dbReference type="eggNOG" id="COG0702">
    <property type="taxonomic scope" value="Bacteria"/>
</dbReference>
<dbReference type="OrthoDB" id="9803892at2"/>
<dbReference type="AlphaFoldDB" id="A0A0R1R9C9"/>
<sequence length="213" mass="23196">MQHVLILGAGGKIAKLTETMLLAETDAMMTLFLRHPEKIAVSDEQRETVVTGDAANADDLAQAMKGQDVVYANLAGSNIETQAQQVVKAMNEAGVNRLVWISTLGIYDEVPGAFGKWNHQMLDDGYLPSYAAAAKVVEDSDLDYTIIRPAWLQNQDEIDYELTNKGDAFKGTEVSRKSIAAVVTSLITDPTKHIRASLGVNKPNTDGAKPSWY</sequence>
<dbReference type="GO" id="GO:0042602">
    <property type="term" value="F:riboflavin reductase (NADPH) activity"/>
    <property type="evidence" value="ECO:0007669"/>
    <property type="project" value="TreeGrafter"/>
</dbReference>
<keyword evidence="3" id="KW-1185">Reference proteome</keyword>